<evidence type="ECO:0000313" key="2">
    <source>
        <dbReference type="EMBL" id="PPR90103.1"/>
    </source>
</evidence>
<keyword evidence="1" id="KW-0472">Membrane</keyword>
<keyword evidence="1" id="KW-1133">Transmembrane helix</keyword>
<reference evidence="2 3" key="1">
    <citation type="submission" date="2015-01" db="EMBL/GenBank/DDBJ databases">
        <title>Genome of allotetraploid Gossypium barbadense reveals genomic plasticity and fiber elongation in cotton evolution.</title>
        <authorList>
            <person name="Chen X."/>
            <person name="Liu X."/>
            <person name="Zhao B."/>
            <person name="Zheng H."/>
            <person name="Hu Y."/>
            <person name="Lu G."/>
            <person name="Yang C."/>
            <person name="Chen J."/>
            <person name="Shan C."/>
            <person name="Zhang L."/>
            <person name="Zhou Y."/>
            <person name="Wang L."/>
            <person name="Guo W."/>
            <person name="Bai Y."/>
            <person name="Ruan J."/>
            <person name="Shangguan X."/>
            <person name="Mao Y."/>
            <person name="Jiang J."/>
            <person name="Zhu Y."/>
            <person name="Lei J."/>
            <person name="Kang H."/>
            <person name="Chen S."/>
            <person name="He X."/>
            <person name="Wang R."/>
            <person name="Wang Y."/>
            <person name="Chen J."/>
            <person name="Wang L."/>
            <person name="Yu S."/>
            <person name="Wang B."/>
            <person name="Wei J."/>
            <person name="Song S."/>
            <person name="Lu X."/>
            <person name="Gao Z."/>
            <person name="Gu W."/>
            <person name="Deng X."/>
            <person name="Ma D."/>
            <person name="Wang S."/>
            <person name="Liang W."/>
            <person name="Fang L."/>
            <person name="Cai C."/>
            <person name="Zhu X."/>
            <person name="Zhou B."/>
            <person name="Zhang Y."/>
            <person name="Chen Z."/>
            <person name="Xu S."/>
            <person name="Zhu R."/>
            <person name="Wang S."/>
            <person name="Zhang T."/>
            <person name="Zhao G."/>
        </authorList>
    </citation>
    <scope>NUCLEOTIDE SEQUENCE [LARGE SCALE GENOMIC DNA]</scope>
    <source>
        <strain evidence="3">cv. Xinhai21</strain>
        <tissue evidence="2">Leaf</tissue>
    </source>
</reference>
<evidence type="ECO:0000313" key="3">
    <source>
        <dbReference type="Proteomes" id="UP000239757"/>
    </source>
</evidence>
<accession>A0A2P5WG83</accession>
<protein>
    <submittedName>
        <fullName evidence="2">Uncharacterized protein</fullName>
    </submittedName>
</protein>
<dbReference type="Proteomes" id="UP000239757">
    <property type="component" value="Unassembled WGS sequence"/>
</dbReference>
<dbReference type="EMBL" id="KZ667725">
    <property type="protein sequence ID" value="PPR90103.1"/>
    <property type="molecule type" value="Genomic_DNA"/>
</dbReference>
<gene>
    <name evidence="2" type="ORF">GOBAR_AA30580</name>
</gene>
<sequence>MNWTRGWWWLSWWVLVLWGDIIRNVLVSLLLSRLGETILRRVGSSAPLDHPHAKHARDALWRHLADEGSNGDDPLLMPLRLVLNCEGYEIGKTSWVLTMPMLSHLPVIVRAKIACKYLRDGGRTDTLERVGLYEAVLGAKVCQHFEGEKCMWRLRTCSSFSSLNSSVYRPSAAPNSGTLSWRINPPRRNWTILGSSYLVITVWR</sequence>
<proteinExistence type="predicted"/>
<name>A0A2P5WG83_GOSBA</name>
<organism evidence="2 3">
    <name type="scientific">Gossypium barbadense</name>
    <name type="common">Sea Island cotton</name>
    <name type="synonym">Hibiscus barbadensis</name>
    <dbReference type="NCBI Taxonomy" id="3634"/>
    <lineage>
        <taxon>Eukaryota</taxon>
        <taxon>Viridiplantae</taxon>
        <taxon>Streptophyta</taxon>
        <taxon>Embryophyta</taxon>
        <taxon>Tracheophyta</taxon>
        <taxon>Spermatophyta</taxon>
        <taxon>Magnoliopsida</taxon>
        <taxon>eudicotyledons</taxon>
        <taxon>Gunneridae</taxon>
        <taxon>Pentapetalae</taxon>
        <taxon>rosids</taxon>
        <taxon>malvids</taxon>
        <taxon>Malvales</taxon>
        <taxon>Malvaceae</taxon>
        <taxon>Malvoideae</taxon>
        <taxon>Gossypium</taxon>
    </lineage>
</organism>
<keyword evidence="1" id="KW-0812">Transmembrane</keyword>
<dbReference type="AlphaFoldDB" id="A0A2P5WG83"/>
<feature type="transmembrane region" description="Helical" evidence="1">
    <location>
        <begin position="6"/>
        <end position="31"/>
    </location>
</feature>
<evidence type="ECO:0000256" key="1">
    <source>
        <dbReference type="SAM" id="Phobius"/>
    </source>
</evidence>